<feature type="compositionally biased region" description="Low complexity" evidence="6">
    <location>
        <begin position="298"/>
        <end position="307"/>
    </location>
</feature>
<evidence type="ECO:0000256" key="2">
    <source>
        <dbReference type="ARBA" id="ARBA00022475"/>
    </source>
</evidence>
<feature type="transmembrane region" description="Helical" evidence="7">
    <location>
        <begin position="454"/>
        <end position="479"/>
    </location>
</feature>
<feature type="domain" description="Connexin N-terminal" evidence="8">
    <location>
        <begin position="42"/>
        <end position="75"/>
    </location>
</feature>
<reference evidence="10 11" key="1">
    <citation type="submission" date="2024-02" db="EMBL/GenBank/DDBJ databases">
        <authorList>
            <person name="Daric V."/>
            <person name="Darras S."/>
        </authorList>
    </citation>
    <scope>NUCLEOTIDE SEQUENCE [LARGE SCALE GENOMIC DNA]</scope>
</reference>
<dbReference type="Pfam" id="PF00029">
    <property type="entry name" value="Connexin"/>
    <property type="match status" value="3"/>
</dbReference>
<comment type="caution">
    <text evidence="10">The sequence shown here is derived from an EMBL/GenBank/DDBJ whole genome shotgun (WGS) entry which is preliminary data.</text>
</comment>
<dbReference type="PANTHER" id="PTHR11984">
    <property type="entry name" value="CONNEXIN"/>
    <property type="match status" value="1"/>
</dbReference>
<evidence type="ECO:0000259" key="8">
    <source>
        <dbReference type="SMART" id="SM00037"/>
    </source>
</evidence>
<dbReference type="EMBL" id="CAWYQH010000001">
    <property type="protein sequence ID" value="CAK8672263.1"/>
    <property type="molecule type" value="Genomic_DNA"/>
</dbReference>
<dbReference type="PANTHER" id="PTHR11984:SF53">
    <property type="entry name" value="GAP JUNCTION PROTEIN"/>
    <property type="match status" value="1"/>
</dbReference>
<feature type="transmembrane region" description="Helical" evidence="7">
    <location>
        <begin position="21"/>
        <end position="40"/>
    </location>
</feature>
<keyword evidence="4 7" id="KW-1133">Transmembrane helix</keyword>
<keyword evidence="5 7" id="KW-0472">Membrane</keyword>
<feature type="transmembrane region" description="Helical" evidence="7">
    <location>
        <begin position="77"/>
        <end position="102"/>
    </location>
</feature>
<dbReference type="Gene3D" id="1.20.1440.80">
    <property type="entry name" value="Gap junction channel protein cysteine-rich domain"/>
    <property type="match status" value="2"/>
</dbReference>
<feature type="transmembrane region" description="Helical" evidence="7">
    <location>
        <begin position="529"/>
        <end position="555"/>
    </location>
</feature>
<evidence type="ECO:0000256" key="4">
    <source>
        <dbReference type="ARBA" id="ARBA00022989"/>
    </source>
</evidence>
<feature type="region of interest" description="Disordered" evidence="6">
    <location>
        <begin position="280"/>
        <end position="321"/>
    </location>
</feature>
<feature type="domain" description="Connexin cysteine-rich" evidence="9">
    <location>
        <begin position="468"/>
        <end position="552"/>
    </location>
</feature>
<evidence type="ECO:0000313" key="10">
    <source>
        <dbReference type="EMBL" id="CAK8672263.1"/>
    </source>
</evidence>
<dbReference type="InterPro" id="IPR019570">
    <property type="entry name" value="Connexin_CCC"/>
</dbReference>
<evidence type="ECO:0008006" key="12">
    <source>
        <dbReference type="Google" id="ProtNLM"/>
    </source>
</evidence>
<feature type="region of interest" description="Disordered" evidence="6">
    <location>
        <begin position="119"/>
        <end position="189"/>
    </location>
</feature>
<feature type="compositionally biased region" description="Polar residues" evidence="6">
    <location>
        <begin position="312"/>
        <end position="321"/>
    </location>
</feature>
<protein>
    <recommendedName>
        <fullName evidence="12">Gap junction protein</fullName>
    </recommendedName>
</protein>
<gene>
    <name evidence="10" type="ORF">CVLEPA_LOCUS1235</name>
</gene>
<dbReference type="SMART" id="SM00037">
    <property type="entry name" value="CNX"/>
    <property type="match status" value="1"/>
</dbReference>
<dbReference type="SMART" id="SM01089">
    <property type="entry name" value="Connexin_CCC"/>
    <property type="match status" value="1"/>
</dbReference>
<comment type="subcellular location">
    <subcellularLocation>
        <location evidence="1">Cell membrane</location>
        <topology evidence="1">Multi-pass membrane protein</topology>
    </subcellularLocation>
</comment>
<evidence type="ECO:0000256" key="3">
    <source>
        <dbReference type="ARBA" id="ARBA00022692"/>
    </source>
</evidence>
<evidence type="ECO:0000256" key="6">
    <source>
        <dbReference type="SAM" id="MobiDB-lite"/>
    </source>
</evidence>
<accession>A0ABP0EXQ9</accession>
<evidence type="ECO:0000256" key="5">
    <source>
        <dbReference type="ARBA" id="ARBA00023136"/>
    </source>
</evidence>
<keyword evidence="3 7" id="KW-0812">Transmembrane</keyword>
<dbReference type="InterPro" id="IPR013092">
    <property type="entry name" value="Connexin_N"/>
</dbReference>
<dbReference type="Proteomes" id="UP001642483">
    <property type="component" value="Unassembled WGS sequence"/>
</dbReference>
<name>A0ABP0EXQ9_CLALP</name>
<keyword evidence="2" id="KW-1003">Cell membrane</keyword>
<sequence length="626" mass="71663">MSWHLLEKSFDEIGKQSTFIGRIWIIILFVFRIIAVTRIGDVLYGDEQAAFKCNTKQVGCDNVCFNEFSPISHIRFWGFQIILVATPAIMFMVYAVHAVSLIPGTCKLSGRQLQFSTKVSGEKRKRGQFKVQPSSSVNAKGPKTRQGGTQHSPNKKKTNSAPGWERWSREQSPRQILRPTAPPPDSLNGSFMSSTVFDRYYQQDYPPPYNDYNNPFCDEIGLKNITIPTSTPTSKRELFCRDGKLTTRCQLDSKSVYPRLNALLDRLPDLDQRRYSDGYLARNKKHPERNQHHRFVDTSSSPSTETTDMSRSDCQASDNSEPNFVWQMNETSKLPMSLINIAPNSTQTVTCENRLLYDVIQPKSNYSSPKLPVPKQATSQPRSRLGSKTHIKQPNTLQNKTVISYLNEEDSSSKASIQNGSTCNFVEINEKNNTSSVSSLVVTKKFIEKIENRIAVAYFVHCVLRVLIEITFLILQYLFFSFKVPELYKCQRWPCPNTVGLPSRYFMCMCNLIHIQVDCFVSRPEEKTIMIYFMFGVTVVCIAITLAEIVYLLCVHIKSAKHKRKLELAAKRQRRLVAAGLSLATPNAFGKFSKHCDPNRKFDISKHPYLLDGNKRFRRYRRTQRL</sequence>
<keyword evidence="11" id="KW-1185">Reference proteome</keyword>
<dbReference type="InterPro" id="IPR000500">
    <property type="entry name" value="Connexin"/>
</dbReference>
<dbReference type="PRINTS" id="PR00206">
    <property type="entry name" value="CONNEXIN"/>
</dbReference>
<evidence type="ECO:0000259" key="9">
    <source>
        <dbReference type="SMART" id="SM01089"/>
    </source>
</evidence>
<evidence type="ECO:0000256" key="7">
    <source>
        <dbReference type="SAM" id="Phobius"/>
    </source>
</evidence>
<feature type="region of interest" description="Disordered" evidence="6">
    <location>
        <begin position="367"/>
        <end position="387"/>
    </location>
</feature>
<evidence type="ECO:0000313" key="11">
    <source>
        <dbReference type="Proteomes" id="UP001642483"/>
    </source>
</evidence>
<organism evidence="10 11">
    <name type="scientific">Clavelina lepadiformis</name>
    <name type="common">Light-bulb sea squirt</name>
    <name type="synonym">Ascidia lepadiformis</name>
    <dbReference type="NCBI Taxonomy" id="159417"/>
    <lineage>
        <taxon>Eukaryota</taxon>
        <taxon>Metazoa</taxon>
        <taxon>Chordata</taxon>
        <taxon>Tunicata</taxon>
        <taxon>Ascidiacea</taxon>
        <taxon>Aplousobranchia</taxon>
        <taxon>Clavelinidae</taxon>
        <taxon>Clavelina</taxon>
    </lineage>
</organism>
<proteinExistence type="predicted"/>
<dbReference type="InterPro" id="IPR038359">
    <property type="entry name" value="Connexin_N_sf"/>
</dbReference>
<evidence type="ECO:0000256" key="1">
    <source>
        <dbReference type="ARBA" id="ARBA00004651"/>
    </source>
</evidence>